<evidence type="ECO:0000256" key="1">
    <source>
        <dbReference type="SAM" id="Phobius"/>
    </source>
</evidence>
<keyword evidence="1" id="KW-0472">Membrane</keyword>
<dbReference type="AlphaFoldDB" id="A0A9X3RSV2"/>
<dbReference type="EMBL" id="JAKMUU010000007">
    <property type="protein sequence ID" value="MCZ9307880.1"/>
    <property type="molecule type" value="Genomic_DNA"/>
</dbReference>
<organism evidence="2 4">
    <name type="scientific">Corynebacterium curieae</name>
    <dbReference type="NCBI Taxonomy" id="2913500"/>
    <lineage>
        <taxon>Bacteria</taxon>
        <taxon>Bacillati</taxon>
        <taxon>Actinomycetota</taxon>
        <taxon>Actinomycetes</taxon>
        <taxon>Mycobacteriales</taxon>
        <taxon>Corynebacteriaceae</taxon>
        <taxon>Corynebacterium</taxon>
    </lineage>
</organism>
<reference evidence="2" key="1">
    <citation type="submission" date="2022-02" db="EMBL/GenBank/DDBJ databases">
        <title>Corynebacterium sp. from urogenital microbiome.</title>
        <authorList>
            <person name="Cappelli E.A."/>
            <person name="Ribeiro T.G."/>
            <person name="Peixe L."/>
        </authorList>
    </citation>
    <scope>NUCLEOTIDE SEQUENCE</scope>
    <source>
        <strain evidence="2">C8Ua_181</strain>
    </source>
</reference>
<dbReference type="Proteomes" id="UP001185631">
    <property type="component" value="Unassembled WGS sequence"/>
</dbReference>
<reference evidence="3 5" key="2">
    <citation type="submission" date="2023-08" db="EMBL/GenBank/DDBJ databases">
        <title>Genomic characterization of the C. tuberculostearicum species complex, a ubiquitous member of the human skin microbiome.</title>
        <authorList>
            <person name="Ahmed N."/>
            <person name="Deming C."/>
            <person name="Conlan S."/>
            <person name="Segre J."/>
        </authorList>
    </citation>
    <scope>NUCLEOTIDE SEQUENCE [LARGE SCALE GENOMIC DNA]</scope>
    <source>
        <strain evidence="3 5">CTNIH19</strain>
    </source>
</reference>
<dbReference type="RefSeq" id="WP_269946983.1">
    <property type="nucleotide sequence ID" value="NZ_JAKMUU010000007.1"/>
</dbReference>
<dbReference type="EMBL" id="JAVBID010000012">
    <property type="protein sequence ID" value="MDV2424641.1"/>
    <property type="molecule type" value="Genomic_DNA"/>
</dbReference>
<keyword evidence="1" id="KW-1133">Transmembrane helix</keyword>
<evidence type="ECO:0000313" key="5">
    <source>
        <dbReference type="Proteomes" id="UP001185631"/>
    </source>
</evidence>
<name>A0A9X3RSV2_9CORY</name>
<evidence type="ECO:0000313" key="2">
    <source>
        <dbReference type="EMBL" id="MCZ9307880.1"/>
    </source>
</evidence>
<gene>
    <name evidence="2" type="ORF">L8V01_10375</name>
    <name evidence="3" type="ORF">RAE13_09520</name>
</gene>
<protein>
    <submittedName>
        <fullName evidence="2">Uncharacterized protein</fullName>
    </submittedName>
</protein>
<evidence type="ECO:0000313" key="4">
    <source>
        <dbReference type="Proteomes" id="UP001146430"/>
    </source>
</evidence>
<sequence length="92" mass="10086">MSRHSSLAVLLRITAVISLLLCLGYFIGSLNAMYVAKALAESDSTSLPDISRRLGNGFFYFKIAGVFLVVFLASVFAVWHKAKSSRTQEPSQ</sequence>
<comment type="caution">
    <text evidence="2">The sequence shown here is derived from an EMBL/GenBank/DDBJ whole genome shotgun (WGS) entry which is preliminary data.</text>
</comment>
<dbReference type="Proteomes" id="UP001146430">
    <property type="component" value="Unassembled WGS sequence"/>
</dbReference>
<accession>A0A9X3RSV2</accession>
<proteinExistence type="predicted"/>
<feature type="transmembrane region" description="Helical" evidence="1">
    <location>
        <begin position="59"/>
        <end position="79"/>
    </location>
</feature>
<keyword evidence="1" id="KW-0812">Transmembrane</keyword>
<evidence type="ECO:0000313" key="3">
    <source>
        <dbReference type="EMBL" id="MDV2424641.1"/>
    </source>
</evidence>
<keyword evidence="5" id="KW-1185">Reference proteome</keyword>